<evidence type="ECO:0000313" key="1">
    <source>
        <dbReference type="EMBL" id="SIS76250.1"/>
    </source>
</evidence>
<organism evidence="1 2">
    <name type="scientific">Chryseobacterium gambrini</name>
    <dbReference type="NCBI Taxonomy" id="373672"/>
    <lineage>
        <taxon>Bacteria</taxon>
        <taxon>Pseudomonadati</taxon>
        <taxon>Bacteroidota</taxon>
        <taxon>Flavobacteriia</taxon>
        <taxon>Flavobacteriales</taxon>
        <taxon>Weeksellaceae</taxon>
        <taxon>Chryseobacterium group</taxon>
        <taxon>Chryseobacterium</taxon>
    </lineage>
</organism>
<name>A0A1N7LQY2_9FLAO</name>
<dbReference type="STRING" id="373672.SAMN05421785_102439"/>
<dbReference type="OrthoDB" id="1360978at2"/>
<sequence length="809" mass="82403">MVKLGTKSDGATARDVGTDFVAKDNGNVGIGTDSPLVSAILDLTSENKALLITRVPNTSAIAVPENGMLIYDIANKCIKVYQSNSWSDCLGTLTSPMISGLNCASATQTGSVVSGSSVNGVYISVPYTGGNGIAYSSQLINSTGVTGLTAVLNSGILTNGNGGNFIFTISGTPIGSGVASFLFAFGSYSCTFTINVNGAGAVSVLDCAGSTPTGTLTAGVASSGVSQTVSYTGGNGGAYPSQSVSSSGVSGLTASLSAGSVNNGSGSVVYIISGTPSSAGTAQFAITLGGSSCSFTRTVNSPSATVTSLNCSSGSYSPSSANQNVAYTGTATIPYTGGNGNSYSAGAGISSTGVTGLTATLQAGTLNSGAGNLTYTISGTPIGSGTANFAITFGGQSCTFSLPVTAAITIPTSITLAQNRVHLIASIYDQDYLPYTAPTVPASTNVQAADGSNEAITINVQGTLTTTGVTVRIPVTATASNTLPAYSTTVNVPANLTEDGISRNVTLSWTSQAYTSATKYITATIASVGGVLNAKKLDLNAGLGNDTLGVLLASLVYPYNNAYNTTTYQVRDISGIPDKMFGMADNTGNSTSHNMLYLPVTGEDGNTWLNNNLGAHYADTNHASFNPAQQATSATDHLAYGSLFQWGRKPDGHELITRTSATTSTTVNGTTFTQSANPTDALFIKYGGGSGNWGNGDRTIWTGVNAVNNPCPSGYRVPTTTEWSNYVTSAGITNLTTAANSILKISAGERREPDSGTIGVVGRGLYGTSNDNLSNGWGYYRYFSDTVSPLTQTLDYYKTTGTSMRCIKN</sequence>
<reference evidence="1 2" key="1">
    <citation type="submission" date="2017-01" db="EMBL/GenBank/DDBJ databases">
        <authorList>
            <person name="Mah S.A."/>
            <person name="Swanson W.J."/>
            <person name="Moy G.W."/>
            <person name="Vacquier V.D."/>
        </authorList>
    </citation>
    <scope>NUCLEOTIDE SEQUENCE [LARGE SCALE GENOMIC DNA]</scope>
    <source>
        <strain evidence="1 2">DSM 18014</strain>
    </source>
</reference>
<accession>A0A1N7LQY2</accession>
<protein>
    <submittedName>
        <fullName evidence="1">Succinogenes major domain (Fib_succ_major)</fullName>
    </submittedName>
</protein>
<proteinExistence type="predicted"/>
<dbReference type="AlphaFoldDB" id="A0A1N7LQY2"/>
<dbReference type="EMBL" id="FTOV01000002">
    <property type="protein sequence ID" value="SIS76250.1"/>
    <property type="molecule type" value="Genomic_DNA"/>
</dbReference>
<gene>
    <name evidence="1" type="ORF">SAMN05421785_102439</name>
</gene>
<dbReference type="RefSeq" id="WP_076390891.1">
    <property type="nucleotide sequence ID" value="NZ_FTOV01000002.1"/>
</dbReference>
<dbReference type="Proteomes" id="UP000185781">
    <property type="component" value="Unassembled WGS sequence"/>
</dbReference>
<evidence type="ECO:0000313" key="2">
    <source>
        <dbReference type="Proteomes" id="UP000185781"/>
    </source>
</evidence>